<feature type="transmembrane region" description="Helical" evidence="1">
    <location>
        <begin position="20"/>
        <end position="37"/>
    </location>
</feature>
<keyword evidence="1" id="KW-0812">Transmembrane</keyword>
<evidence type="ECO:0000256" key="1">
    <source>
        <dbReference type="SAM" id="Phobius"/>
    </source>
</evidence>
<reference evidence="3" key="1">
    <citation type="journal article" date="2019" name="Int. J. Syst. Evol. Microbiol.">
        <title>The Global Catalogue of Microorganisms (GCM) 10K type strain sequencing project: providing services to taxonomists for standard genome sequencing and annotation.</title>
        <authorList>
            <consortium name="The Broad Institute Genomics Platform"/>
            <consortium name="The Broad Institute Genome Sequencing Center for Infectious Disease"/>
            <person name="Wu L."/>
            <person name="Ma J."/>
        </authorList>
    </citation>
    <scope>NUCLEOTIDE SEQUENCE [LARGE SCALE GENOMIC DNA]</scope>
    <source>
        <strain evidence="3">KCTC 62575</strain>
    </source>
</reference>
<keyword evidence="3" id="KW-1185">Reference proteome</keyword>
<accession>A0ABV7BJ22</accession>
<protein>
    <recommendedName>
        <fullName evidence="4">Preprotein translocase subunit SecE</fullName>
    </recommendedName>
</protein>
<evidence type="ECO:0008006" key="4">
    <source>
        <dbReference type="Google" id="ProtNLM"/>
    </source>
</evidence>
<gene>
    <name evidence="2" type="ORF">ACFODO_20645</name>
</gene>
<name>A0ABV7BJ22_9GAMM</name>
<organism evidence="2 3">
    <name type="scientific">Acinetobacter sichuanensis</name>
    <dbReference type="NCBI Taxonomy" id="2136183"/>
    <lineage>
        <taxon>Bacteria</taxon>
        <taxon>Pseudomonadati</taxon>
        <taxon>Pseudomonadota</taxon>
        <taxon>Gammaproteobacteria</taxon>
        <taxon>Moraxellales</taxon>
        <taxon>Moraxellaceae</taxon>
        <taxon>Acinetobacter</taxon>
    </lineage>
</organism>
<dbReference type="RefSeq" id="WP_171405203.1">
    <property type="nucleotide sequence ID" value="NZ_JBHRSF010000152.1"/>
</dbReference>
<keyword evidence="1" id="KW-1133">Transmembrane helix</keyword>
<evidence type="ECO:0000313" key="3">
    <source>
        <dbReference type="Proteomes" id="UP001595455"/>
    </source>
</evidence>
<dbReference type="Proteomes" id="UP001595455">
    <property type="component" value="Unassembled WGS sequence"/>
</dbReference>
<sequence length="56" mass="6434">MPEIIAVILQKVEVVMDKYGFWKVTGVFLLSIFLWKFPDILNAFSKFLEVVSGLNV</sequence>
<comment type="caution">
    <text evidence="2">The sequence shown here is derived from an EMBL/GenBank/DDBJ whole genome shotgun (WGS) entry which is preliminary data.</text>
</comment>
<proteinExistence type="predicted"/>
<evidence type="ECO:0000313" key="2">
    <source>
        <dbReference type="EMBL" id="MFC2997607.1"/>
    </source>
</evidence>
<dbReference type="EMBL" id="JBHRSF010000152">
    <property type="protein sequence ID" value="MFC2997607.1"/>
    <property type="molecule type" value="Genomic_DNA"/>
</dbReference>
<keyword evidence="1" id="KW-0472">Membrane</keyword>